<dbReference type="EMBL" id="JAWWNJ010000009">
    <property type="protein sequence ID" value="KAK7048440.1"/>
    <property type="molecule type" value="Genomic_DNA"/>
</dbReference>
<evidence type="ECO:0000313" key="2">
    <source>
        <dbReference type="EMBL" id="KAK7048440.1"/>
    </source>
</evidence>
<organism evidence="2 3">
    <name type="scientific">Favolaschia claudopus</name>
    <dbReference type="NCBI Taxonomy" id="2862362"/>
    <lineage>
        <taxon>Eukaryota</taxon>
        <taxon>Fungi</taxon>
        <taxon>Dikarya</taxon>
        <taxon>Basidiomycota</taxon>
        <taxon>Agaricomycotina</taxon>
        <taxon>Agaricomycetes</taxon>
        <taxon>Agaricomycetidae</taxon>
        <taxon>Agaricales</taxon>
        <taxon>Marasmiineae</taxon>
        <taxon>Mycenaceae</taxon>
        <taxon>Favolaschia</taxon>
    </lineage>
</organism>
<evidence type="ECO:0000313" key="3">
    <source>
        <dbReference type="Proteomes" id="UP001362999"/>
    </source>
</evidence>
<feature type="domain" description="UBC core" evidence="1">
    <location>
        <begin position="5"/>
        <end position="171"/>
    </location>
</feature>
<accession>A0AAW0DC26</accession>
<dbReference type="InterPro" id="IPR016135">
    <property type="entry name" value="UBQ-conjugating_enzyme/RWD"/>
</dbReference>
<reference evidence="2 3" key="1">
    <citation type="journal article" date="2024" name="J Genomics">
        <title>Draft genome sequencing and assembly of Favolaschia claudopus CIRM-BRFM 2984 isolated from oak limbs.</title>
        <authorList>
            <person name="Navarro D."/>
            <person name="Drula E."/>
            <person name="Chaduli D."/>
            <person name="Cazenave R."/>
            <person name="Ahrendt S."/>
            <person name="Wang J."/>
            <person name="Lipzen A."/>
            <person name="Daum C."/>
            <person name="Barry K."/>
            <person name="Grigoriev I.V."/>
            <person name="Favel A."/>
            <person name="Rosso M.N."/>
            <person name="Martin F."/>
        </authorList>
    </citation>
    <scope>NUCLEOTIDE SEQUENCE [LARGE SCALE GENOMIC DNA]</scope>
    <source>
        <strain evidence="2 3">CIRM-BRFM 2984</strain>
    </source>
</reference>
<dbReference type="SMART" id="SM00212">
    <property type="entry name" value="UBCc"/>
    <property type="match status" value="1"/>
</dbReference>
<dbReference type="PROSITE" id="PS50127">
    <property type="entry name" value="UBC_2"/>
    <property type="match status" value="1"/>
</dbReference>
<protein>
    <submittedName>
        <fullName evidence="2">Ubiquitin-CONJUGAT-2 domain-containing protein</fullName>
    </submittedName>
</protein>
<dbReference type="Proteomes" id="UP001362999">
    <property type="component" value="Unassembled WGS sequence"/>
</dbReference>
<sequence>MASPSLISRLYKDLAELHESPYPGVAIFIDDSNLRKFCLVLTPPSGPWKNLSLHFDVVLPEDWPTSPPQVSSSVDGIDHPNLFGSYVCCDLLKTKEHIYRGGGYTGGYSPALTLRGLFLQFLTFFSSTKIDQDYGYTIDVGDSAIVHYVMQLDPQHLAGHKGMHRCATCDRRSSSGQLDLQQQWEQNTNPATVLHEYDTEIGPLFETVKSSGPGTRIHRIEERNYRWDATYDSIRYWRCRYCPYGTDAVPHCVGPNPQIVMEQAHYNLDESSSLFMPQATCHLDQLNDDVLYEIALRLPSESLLNFSVAYPRLHNIVQSMHILLQRELRCFFLRTPLPESILGIGVALDFRSRNLSSDFDWLSQRAFVEFGVRESVEKREFGFFLPLAFSRAHFERAYPHIWSRLAELDAAVQKAENQMSRNPRRRAPGPAQRRELVGVVYRMMNNIVVSLMKSCDTVLNSGNSSKTLLHASEKAVVAYCHLFHLLICLCRSESKILLDATNRLRRFIDRKDTRVKTHVPDLGELIILIMLVLCRPPVGGGPPIKWSDLAGPFLEEVIVRNVRWVLKDAPHLEIMEQGASDYRLAETFLRSQTSLRLVSFQITFLDVFIKAYGADISRLDDNYGFPEKELPVLMVEKVKDIYKIDTWPAFFARVRFARGVGFGKERFSDMLRDAMKTSATRRYHYPAPVSRLPALRAQKKAAEEAFAEPK</sequence>
<evidence type="ECO:0000259" key="1">
    <source>
        <dbReference type="PROSITE" id="PS50127"/>
    </source>
</evidence>
<keyword evidence="3" id="KW-1185">Reference proteome</keyword>
<dbReference type="InterPro" id="IPR000608">
    <property type="entry name" value="UBC"/>
</dbReference>
<dbReference type="AlphaFoldDB" id="A0AAW0DC26"/>
<name>A0AAW0DC26_9AGAR</name>
<dbReference type="Pfam" id="PF00179">
    <property type="entry name" value="UQ_con"/>
    <property type="match status" value="1"/>
</dbReference>
<dbReference type="Gene3D" id="3.10.110.10">
    <property type="entry name" value="Ubiquitin Conjugating Enzyme"/>
    <property type="match status" value="1"/>
</dbReference>
<comment type="caution">
    <text evidence="2">The sequence shown here is derived from an EMBL/GenBank/DDBJ whole genome shotgun (WGS) entry which is preliminary data.</text>
</comment>
<dbReference type="SUPFAM" id="SSF54495">
    <property type="entry name" value="UBC-like"/>
    <property type="match status" value="1"/>
</dbReference>
<gene>
    <name evidence="2" type="ORF">R3P38DRAFT_2687650</name>
</gene>
<proteinExistence type="predicted"/>